<dbReference type="KEGG" id="schj:DDV21_010380"/>
<dbReference type="AlphaFoldDB" id="A0A372KNP4"/>
<evidence type="ECO:0000313" key="4">
    <source>
        <dbReference type="Proteomes" id="UP000246115"/>
    </source>
</evidence>
<reference evidence="3 5" key="2">
    <citation type="submission" date="2018-08" db="EMBL/GenBank/DDBJ databases">
        <title>Draft genome of Streptococcus sp. nov. Z1.</title>
        <authorList>
            <person name="Tian Z."/>
        </authorList>
    </citation>
    <scope>NUCLEOTIDE SEQUENCE [LARGE SCALE GENOMIC DNA]</scope>
    <source>
        <strain evidence="3">Z1</strain>
        <strain evidence="5">Z1(2018)</strain>
    </source>
</reference>
<accession>A0A372KNP4</accession>
<dbReference type="EMBL" id="QVQY01000010">
    <property type="protein sequence ID" value="RFU51090.1"/>
    <property type="molecule type" value="Genomic_DNA"/>
</dbReference>
<gene>
    <name evidence="1" type="ORF">DDV21_010380</name>
    <name evidence="2" type="ORF">DDV22_05120</name>
    <name evidence="3" type="ORF">DDV23_05630</name>
</gene>
<organism evidence="3 5">
    <name type="scientific">Streptococcus chenjunshii</name>
    <dbReference type="NCBI Taxonomy" id="2173853"/>
    <lineage>
        <taxon>Bacteria</taxon>
        <taxon>Bacillati</taxon>
        <taxon>Bacillota</taxon>
        <taxon>Bacilli</taxon>
        <taxon>Lactobacillales</taxon>
        <taxon>Streptococcaceae</taxon>
        <taxon>Streptococcus</taxon>
    </lineage>
</organism>
<reference evidence="2 6" key="1">
    <citation type="submission" date="2018-08" db="EMBL/GenBank/DDBJ databases">
        <title>Draft genome of Streptococcus sp .nov. Z2.</title>
        <authorList>
            <person name="Tian Z."/>
        </authorList>
    </citation>
    <scope>NUCLEOTIDE SEQUENCE [LARGE SCALE GENOMIC DNA]</scope>
    <source>
        <strain evidence="2 6">Z2</strain>
    </source>
</reference>
<evidence type="ECO:0000313" key="5">
    <source>
        <dbReference type="Proteomes" id="UP000262901"/>
    </source>
</evidence>
<evidence type="ECO:0000313" key="2">
    <source>
        <dbReference type="EMBL" id="RFU51090.1"/>
    </source>
</evidence>
<dbReference type="EMBL" id="CP031733">
    <property type="protein sequence ID" value="AXQ79452.1"/>
    <property type="molecule type" value="Genomic_DNA"/>
</dbReference>
<keyword evidence="6" id="KW-1185">Reference proteome</keyword>
<name>A0A372KNP4_9STRE</name>
<reference evidence="1" key="4">
    <citation type="journal article" date="2019" name="Int. J. Syst. Evol. Microbiol.">
        <title>Streptococcus chenjunshii sp. nov. isolated from feces of Tibetan antelopes.</title>
        <authorList>
            <person name="Tian Z."/>
            <person name="Lu S."/>
            <person name="Jin D."/>
            <person name="Yang J."/>
            <person name="Pu J."/>
            <person name="Lai X.H."/>
            <person name="Bai X.N."/>
            <person name="Wu X.M."/>
            <person name="Li J."/>
            <person name="Wang S."/>
            <person name="Xu J."/>
        </authorList>
    </citation>
    <scope>NUCLEOTIDE SEQUENCE</scope>
    <source>
        <strain evidence="1">Z15</strain>
    </source>
</reference>
<evidence type="ECO:0000313" key="3">
    <source>
        <dbReference type="EMBL" id="RFU53188.1"/>
    </source>
</evidence>
<reference evidence="4" key="3">
    <citation type="submission" date="2018-08" db="EMBL/GenBank/DDBJ databases">
        <title>Streptococcus chenjunshii sp. nov., isolated from stools sample of the Tibetan antelope in the Qinghai-Tibet plateau, China.</title>
        <authorList>
            <person name="Tian Z."/>
        </authorList>
    </citation>
    <scope>NUCLEOTIDE SEQUENCE [LARGE SCALE GENOMIC DNA]</scope>
    <source>
        <strain evidence="4">Z15</strain>
    </source>
</reference>
<proteinExistence type="predicted"/>
<dbReference type="Proteomes" id="UP000246115">
    <property type="component" value="Chromosome"/>
</dbReference>
<accession>A0A346NEK7</accession>
<dbReference type="Proteomes" id="UP000262901">
    <property type="component" value="Unassembled WGS sequence"/>
</dbReference>
<protein>
    <submittedName>
        <fullName evidence="3">Uncharacterized protein</fullName>
    </submittedName>
</protein>
<dbReference type="EMBL" id="QVQZ01000010">
    <property type="protein sequence ID" value="RFU53188.1"/>
    <property type="molecule type" value="Genomic_DNA"/>
</dbReference>
<dbReference type="Proteomes" id="UP000264056">
    <property type="component" value="Unassembled WGS sequence"/>
</dbReference>
<evidence type="ECO:0000313" key="1">
    <source>
        <dbReference type="EMBL" id="AXQ79452.1"/>
    </source>
</evidence>
<dbReference type="RefSeq" id="WP_116878138.1">
    <property type="nucleotide sequence ID" value="NZ_CP031733.1"/>
</dbReference>
<evidence type="ECO:0000313" key="6">
    <source>
        <dbReference type="Proteomes" id="UP000264056"/>
    </source>
</evidence>
<sequence>MDSKTIQTILNKHNVDNSENLANALAEVLKRFSSDTRAAEDLSKSIAAYDRTQRRLRGEID</sequence>